<evidence type="ECO:0000313" key="2">
    <source>
        <dbReference type="Proteomes" id="UP000235145"/>
    </source>
</evidence>
<proteinExistence type="predicted"/>
<name>A0A9R1VDQ4_LACSA</name>
<reference evidence="1 2" key="1">
    <citation type="journal article" date="2017" name="Nat. Commun.">
        <title>Genome assembly with in vitro proximity ligation data and whole-genome triplication in lettuce.</title>
        <authorList>
            <person name="Reyes-Chin-Wo S."/>
            <person name="Wang Z."/>
            <person name="Yang X."/>
            <person name="Kozik A."/>
            <person name="Arikit S."/>
            <person name="Song C."/>
            <person name="Xia L."/>
            <person name="Froenicke L."/>
            <person name="Lavelle D.O."/>
            <person name="Truco M.J."/>
            <person name="Xia R."/>
            <person name="Zhu S."/>
            <person name="Xu C."/>
            <person name="Xu H."/>
            <person name="Xu X."/>
            <person name="Cox K."/>
            <person name="Korf I."/>
            <person name="Meyers B.C."/>
            <person name="Michelmore R.W."/>
        </authorList>
    </citation>
    <scope>NUCLEOTIDE SEQUENCE [LARGE SCALE GENOMIC DNA]</scope>
    <source>
        <strain evidence="2">cv. Salinas</strain>
        <tissue evidence="1">Seedlings</tissue>
    </source>
</reference>
<evidence type="ECO:0000313" key="1">
    <source>
        <dbReference type="EMBL" id="KAJ0202796.1"/>
    </source>
</evidence>
<comment type="caution">
    <text evidence="1">The sequence shown here is derived from an EMBL/GenBank/DDBJ whole genome shotgun (WGS) entry which is preliminary data.</text>
</comment>
<keyword evidence="2" id="KW-1185">Reference proteome</keyword>
<protein>
    <submittedName>
        <fullName evidence="1">Uncharacterized protein</fullName>
    </submittedName>
</protein>
<dbReference type="AlphaFoldDB" id="A0A9R1VDQ4"/>
<gene>
    <name evidence="1" type="ORF">LSAT_V11C500259770</name>
</gene>
<accession>A0A9R1VDQ4</accession>
<dbReference type="EMBL" id="NBSK02000005">
    <property type="protein sequence ID" value="KAJ0202796.1"/>
    <property type="molecule type" value="Genomic_DNA"/>
</dbReference>
<dbReference type="Proteomes" id="UP000235145">
    <property type="component" value="Unassembled WGS sequence"/>
</dbReference>
<organism evidence="1 2">
    <name type="scientific">Lactuca sativa</name>
    <name type="common">Garden lettuce</name>
    <dbReference type="NCBI Taxonomy" id="4236"/>
    <lineage>
        <taxon>Eukaryota</taxon>
        <taxon>Viridiplantae</taxon>
        <taxon>Streptophyta</taxon>
        <taxon>Embryophyta</taxon>
        <taxon>Tracheophyta</taxon>
        <taxon>Spermatophyta</taxon>
        <taxon>Magnoliopsida</taxon>
        <taxon>eudicotyledons</taxon>
        <taxon>Gunneridae</taxon>
        <taxon>Pentapetalae</taxon>
        <taxon>asterids</taxon>
        <taxon>campanulids</taxon>
        <taxon>Asterales</taxon>
        <taxon>Asteraceae</taxon>
        <taxon>Cichorioideae</taxon>
        <taxon>Cichorieae</taxon>
        <taxon>Lactucinae</taxon>
        <taxon>Lactuca</taxon>
    </lineage>
</organism>
<sequence length="90" mass="9905">MVNGGEGRVSGKSREWVETLDVTEVVVGCPGKVENEDEKMVINGCCEQVLSKMLYAGYAHKKTNVLTIYYFAVPLQLMYENGSVNGVKSL</sequence>